<dbReference type="InterPro" id="IPR043136">
    <property type="entry name" value="B30.2/SPRY_sf"/>
</dbReference>
<dbReference type="GO" id="GO:0019005">
    <property type="term" value="C:SCF ubiquitin ligase complex"/>
    <property type="evidence" value="ECO:0007669"/>
    <property type="project" value="TreeGrafter"/>
</dbReference>
<dbReference type="Pfam" id="PF00622">
    <property type="entry name" value="SPRY"/>
    <property type="match status" value="1"/>
</dbReference>
<sequence>MDFEYNPIWLSQYARFCNCSLQNSCHCGESNVHEWTWDKENAAYTIILSENNLEVKFHNGYSYGTAAVRGTKVLEKGRHHYWEVKMLTSIYGTDIMVGVGTNKVDLNSTKHVFCSFLGLDQESFGFSYRGYIQHAGEKRNYGPCFGQGSLVGIYLDTWRGTLEFFLNRKPLGNPHSAARIAFTGLRDLVLYPMVCSTAAQSKIRLTYSCSVPVSLQVTCLSVLKSSHRAYLSTMFPGLRYLTQSIFADILKTHSNSDDESDKDELKFLTDYMILDDFDFALVGMSRKKKKKCRRDDCPTST</sequence>
<accession>A0A0M8ZSZ0</accession>
<dbReference type="InterPro" id="IPR001870">
    <property type="entry name" value="B30.2/SPRY"/>
</dbReference>
<dbReference type="AlphaFoldDB" id="A0A0M8ZSZ0"/>
<dbReference type="OrthoDB" id="5951542at2759"/>
<protein>
    <submittedName>
        <fullName evidence="3">SPRY domain-containing SOCS box protein 3</fullName>
    </submittedName>
</protein>
<dbReference type="EMBL" id="KQ435863">
    <property type="protein sequence ID" value="KOX70327.1"/>
    <property type="molecule type" value="Genomic_DNA"/>
</dbReference>
<evidence type="ECO:0000256" key="1">
    <source>
        <dbReference type="ARBA" id="ARBA00022786"/>
    </source>
</evidence>
<dbReference type="InterPro" id="IPR013320">
    <property type="entry name" value="ConA-like_dom_sf"/>
</dbReference>
<evidence type="ECO:0000313" key="4">
    <source>
        <dbReference type="Proteomes" id="UP000053105"/>
    </source>
</evidence>
<reference evidence="3 4" key="1">
    <citation type="submission" date="2015-07" db="EMBL/GenBank/DDBJ databases">
        <title>The genome of Melipona quadrifasciata.</title>
        <authorList>
            <person name="Pan H."/>
            <person name="Kapheim K."/>
        </authorList>
    </citation>
    <scope>NUCLEOTIDE SEQUENCE [LARGE SCALE GENOMIC DNA]</scope>
    <source>
        <strain evidence="3">0111107301</strain>
        <tissue evidence="3">Whole body</tissue>
    </source>
</reference>
<name>A0A0M8ZSZ0_9HYME</name>
<gene>
    <name evidence="3" type="ORF">WN51_04730</name>
</gene>
<organism evidence="3 4">
    <name type="scientific">Melipona quadrifasciata</name>
    <dbReference type="NCBI Taxonomy" id="166423"/>
    <lineage>
        <taxon>Eukaryota</taxon>
        <taxon>Metazoa</taxon>
        <taxon>Ecdysozoa</taxon>
        <taxon>Arthropoda</taxon>
        <taxon>Hexapoda</taxon>
        <taxon>Insecta</taxon>
        <taxon>Pterygota</taxon>
        <taxon>Neoptera</taxon>
        <taxon>Endopterygota</taxon>
        <taxon>Hymenoptera</taxon>
        <taxon>Apocrita</taxon>
        <taxon>Aculeata</taxon>
        <taxon>Apoidea</taxon>
        <taxon>Anthophila</taxon>
        <taxon>Apidae</taxon>
        <taxon>Melipona</taxon>
    </lineage>
</organism>
<dbReference type="PROSITE" id="PS50188">
    <property type="entry name" value="B302_SPRY"/>
    <property type="match status" value="1"/>
</dbReference>
<dbReference type="InterPro" id="IPR035754">
    <property type="entry name" value="SPRY_SPSB3"/>
</dbReference>
<dbReference type="SUPFAM" id="SSF49899">
    <property type="entry name" value="Concanavalin A-like lectins/glucanases"/>
    <property type="match status" value="1"/>
</dbReference>
<dbReference type="PANTHER" id="PTHR12245:SF5">
    <property type="entry name" value="SPRY DOMAIN-CONTAINING SOCS BOX PROTEIN 3"/>
    <property type="match status" value="1"/>
</dbReference>
<proteinExistence type="predicted"/>
<keyword evidence="1" id="KW-0833">Ubl conjugation pathway</keyword>
<feature type="domain" description="B30.2/SPRY" evidence="2">
    <location>
        <begin position="15"/>
        <end position="212"/>
    </location>
</feature>
<dbReference type="PANTHER" id="PTHR12245">
    <property type="entry name" value="SPRY DOMAIN CONTAINING SOCS BOX PROTEIN"/>
    <property type="match status" value="1"/>
</dbReference>
<evidence type="ECO:0000259" key="2">
    <source>
        <dbReference type="PROSITE" id="PS50188"/>
    </source>
</evidence>
<dbReference type="GO" id="GO:0043161">
    <property type="term" value="P:proteasome-mediated ubiquitin-dependent protein catabolic process"/>
    <property type="evidence" value="ECO:0007669"/>
    <property type="project" value="TreeGrafter"/>
</dbReference>
<dbReference type="CDD" id="cd12876">
    <property type="entry name" value="SPRY_SOCS3"/>
    <property type="match status" value="1"/>
</dbReference>
<keyword evidence="4" id="KW-1185">Reference proteome</keyword>
<evidence type="ECO:0000313" key="3">
    <source>
        <dbReference type="EMBL" id="KOX70327.1"/>
    </source>
</evidence>
<dbReference type="InterPro" id="IPR003877">
    <property type="entry name" value="SPRY_dom"/>
</dbReference>
<dbReference type="Gene3D" id="2.60.120.920">
    <property type="match status" value="1"/>
</dbReference>
<dbReference type="InterPro" id="IPR050672">
    <property type="entry name" value="FBXO45-Fsn/SPSB_families"/>
</dbReference>
<dbReference type="SMART" id="SM00449">
    <property type="entry name" value="SPRY"/>
    <property type="match status" value="1"/>
</dbReference>
<dbReference type="STRING" id="166423.A0A0M8ZSZ0"/>
<dbReference type="Proteomes" id="UP000053105">
    <property type="component" value="Unassembled WGS sequence"/>
</dbReference>